<evidence type="ECO:0000313" key="4">
    <source>
        <dbReference type="Proteomes" id="UP000550609"/>
    </source>
</evidence>
<reference evidence="2 4" key="2">
    <citation type="submission" date="2020-08" db="EMBL/GenBank/DDBJ databases">
        <title>Stenotrophomonas sp. W1S232.</title>
        <authorList>
            <person name="Deng Y."/>
        </authorList>
    </citation>
    <scope>NUCLEOTIDE SEQUENCE [LARGE SCALE GENOMIC DNA]</scope>
    <source>
        <strain evidence="2 4">W1S232</strain>
    </source>
</reference>
<protein>
    <submittedName>
        <fullName evidence="1">Uncharacterized protein</fullName>
    </submittedName>
</protein>
<evidence type="ECO:0000313" key="2">
    <source>
        <dbReference type="EMBL" id="MBB1115979.1"/>
    </source>
</evidence>
<name>A0A0R0BML2_9GAMM</name>
<organism evidence="1 3">
    <name type="scientific">Stenotrophomonas koreensis</name>
    <dbReference type="NCBI Taxonomy" id="266128"/>
    <lineage>
        <taxon>Bacteria</taxon>
        <taxon>Pseudomonadati</taxon>
        <taxon>Pseudomonadota</taxon>
        <taxon>Gammaproteobacteria</taxon>
        <taxon>Lysobacterales</taxon>
        <taxon>Lysobacteraceae</taxon>
        <taxon>Stenotrophomonas</taxon>
    </lineage>
</organism>
<dbReference type="Proteomes" id="UP000550609">
    <property type="component" value="Unassembled WGS sequence"/>
</dbReference>
<dbReference type="AlphaFoldDB" id="A0A0R0BML2"/>
<dbReference type="RefSeq" id="WP_057665214.1">
    <property type="nucleotide sequence ID" value="NZ_JACIUV010000001.1"/>
</dbReference>
<proteinExistence type="predicted"/>
<dbReference type="Proteomes" id="UP000051254">
    <property type="component" value="Unassembled WGS sequence"/>
</dbReference>
<gene>
    <name evidence="1" type="ORF">ABB25_06735</name>
    <name evidence="2" type="ORF">H4O09_02720</name>
</gene>
<dbReference type="OrthoDB" id="6194710at2"/>
<evidence type="ECO:0000313" key="1">
    <source>
        <dbReference type="EMBL" id="KRG58341.1"/>
    </source>
</evidence>
<accession>A0A7W3UY46</accession>
<dbReference type="STRING" id="266128.ABB25_06735"/>
<dbReference type="EMBL" id="LDJH01000011">
    <property type="protein sequence ID" value="KRG58341.1"/>
    <property type="molecule type" value="Genomic_DNA"/>
</dbReference>
<evidence type="ECO:0000313" key="3">
    <source>
        <dbReference type="Proteomes" id="UP000051254"/>
    </source>
</evidence>
<dbReference type="PATRIC" id="fig|266128.3.peg.219"/>
<keyword evidence="3" id="KW-1185">Reference proteome</keyword>
<comment type="caution">
    <text evidence="1">The sequence shown here is derived from an EMBL/GenBank/DDBJ whole genome shotgun (WGS) entry which is preliminary data.</text>
</comment>
<accession>A0A0R0BML2</accession>
<dbReference type="EMBL" id="JACIUV010000001">
    <property type="protein sequence ID" value="MBB1115979.1"/>
    <property type="molecule type" value="Genomic_DNA"/>
</dbReference>
<reference evidence="1 3" key="1">
    <citation type="submission" date="2015-05" db="EMBL/GenBank/DDBJ databases">
        <title>Genome sequencing and analysis of members of genus Stenotrophomonas.</title>
        <authorList>
            <person name="Patil P.P."/>
            <person name="Midha S."/>
            <person name="Patil P.B."/>
        </authorList>
    </citation>
    <scope>NUCLEOTIDE SEQUENCE [LARGE SCALE GENOMIC DNA]</scope>
    <source>
        <strain evidence="1 3">DSM 17805</strain>
    </source>
</reference>
<sequence length="295" mass="32256">MSNHFPKDHALGLLALELAGGDTPQHAALDTTAAGNLAALVGRDLAKLVPQAPELDFVFAAAHFDPAEVLRPGWAVHRRFADLQQRAPGKDEGPRVLAFGTDANGEVPMPLQANPELTGGGLRVVPFLLSGSDAAVVQSVREALEEVLLANGMAQPDTALLAQNAFGARIEHARYFTVHDLAAMMAMQYDNQGLGALWPLIETALLAPEQEQWLDAAPEPLLRYAGGEVRMALFDPQSWCEHYQHERADFERLSRVYEQFLIRQRQMAAVLEAHGLDVLYVHVRSGQDARQLIGH</sequence>